<dbReference type="OrthoDB" id="1000646at2759"/>
<evidence type="ECO:0000313" key="2">
    <source>
        <dbReference type="EMBL" id="KAA3474374.1"/>
    </source>
</evidence>
<dbReference type="EMBL" id="SMMG02000005">
    <property type="protein sequence ID" value="KAA3474374.1"/>
    <property type="molecule type" value="Genomic_DNA"/>
</dbReference>
<dbReference type="AlphaFoldDB" id="A0A5B6VZG9"/>
<comment type="caution">
    <text evidence="2">The sequence shown here is derived from an EMBL/GenBank/DDBJ whole genome shotgun (WGS) entry which is preliminary data.</text>
</comment>
<keyword evidence="3" id="KW-1185">Reference proteome</keyword>
<organism evidence="2 3">
    <name type="scientific">Gossypium australe</name>
    <dbReference type="NCBI Taxonomy" id="47621"/>
    <lineage>
        <taxon>Eukaryota</taxon>
        <taxon>Viridiplantae</taxon>
        <taxon>Streptophyta</taxon>
        <taxon>Embryophyta</taxon>
        <taxon>Tracheophyta</taxon>
        <taxon>Spermatophyta</taxon>
        <taxon>Magnoliopsida</taxon>
        <taxon>eudicotyledons</taxon>
        <taxon>Gunneridae</taxon>
        <taxon>Pentapetalae</taxon>
        <taxon>rosids</taxon>
        <taxon>malvids</taxon>
        <taxon>Malvales</taxon>
        <taxon>Malvaceae</taxon>
        <taxon>Malvoideae</taxon>
        <taxon>Gossypium</taxon>
    </lineage>
</organism>
<accession>A0A5B6VZG9</accession>
<dbReference type="Proteomes" id="UP000325315">
    <property type="component" value="Unassembled WGS sequence"/>
</dbReference>
<gene>
    <name evidence="2" type="ORF">EPI10_024669</name>
</gene>
<name>A0A5B6VZG9_9ROSI</name>
<feature type="region of interest" description="Disordered" evidence="1">
    <location>
        <begin position="69"/>
        <end position="116"/>
    </location>
</feature>
<sequence length="174" mass="18501">MSVLATQRIIHRLSYSHTSEQNGVAERKHQHIVDIGGFMSSSGPMSTFVPLVKSVPSWPMEFSSALPPASSSSPNFFPSPSVSNDPQAKVGSDHELLSSSSLPNGDGVPSPTVPTTNIPSSSFISSSSLPLTNTHSMVTRSKAGIFKPKALPVEAIEPHTIEEAFSTTKWRATA</sequence>
<protein>
    <submittedName>
        <fullName evidence="2">Protein NRT1/PTR FAMILY 6.2-like</fullName>
    </submittedName>
</protein>
<evidence type="ECO:0000313" key="3">
    <source>
        <dbReference type="Proteomes" id="UP000325315"/>
    </source>
</evidence>
<feature type="compositionally biased region" description="Low complexity" evidence="1">
    <location>
        <begin position="69"/>
        <end position="86"/>
    </location>
</feature>
<proteinExistence type="predicted"/>
<reference evidence="3" key="1">
    <citation type="journal article" date="2019" name="Plant Biotechnol. J.">
        <title>Genome sequencing of the Australian wild diploid species Gossypium australe highlights disease resistance and delayed gland morphogenesis.</title>
        <authorList>
            <person name="Cai Y."/>
            <person name="Cai X."/>
            <person name="Wang Q."/>
            <person name="Wang P."/>
            <person name="Zhang Y."/>
            <person name="Cai C."/>
            <person name="Xu Y."/>
            <person name="Wang K."/>
            <person name="Zhou Z."/>
            <person name="Wang C."/>
            <person name="Geng S."/>
            <person name="Li B."/>
            <person name="Dong Q."/>
            <person name="Hou Y."/>
            <person name="Wang H."/>
            <person name="Ai P."/>
            <person name="Liu Z."/>
            <person name="Yi F."/>
            <person name="Sun M."/>
            <person name="An G."/>
            <person name="Cheng J."/>
            <person name="Zhang Y."/>
            <person name="Shi Q."/>
            <person name="Xie Y."/>
            <person name="Shi X."/>
            <person name="Chang Y."/>
            <person name="Huang F."/>
            <person name="Chen Y."/>
            <person name="Hong S."/>
            <person name="Mi L."/>
            <person name="Sun Q."/>
            <person name="Zhang L."/>
            <person name="Zhou B."/>
            <person name="Peng R."/>
            <person name="Zhang X."/>
            <person name="Liu F."/>
        </authorList>
    </citation>
    <scope>NUCLEOTIDE SEQUENCE [LARGE SCALE GENOMIC DNA]</scope>
    <source>
        <strain evidence="3">cv. PA1801</strain>
    </source>
</reference>
<evidence type="ECO:0000256" key="1">
    <source>
        <dbReference type="SAM" id="MobiDB-lite"/>
    </source>
</evidence>